<reference evidence="1 2" key="1">
    <citation type="submission" date="2017-12" db="EMBL/GenBank/DDBJ databases">
        <title>Population genomics insights into the ecological differentiation and adaptive evolution in streptomycetes.</title>
        <authorList>
            <person name="Li Y."/>
            <person name="Huang Y."/>
        </authorList>
    </citation>
    <scope>NUCLEOTIDE SEQUENCE [LARGE SCALE GENOMIC DNA]</scope>
    <source>
        <strain evidence="1 2">FXJ.2339</strain>
    </source>
</reference>
<accession>A0AB37X358</accession>
<dbReference type="EMBL" id="PKLK01000037">
    <property type="protein sequence ID" value="RZE30768.1"/>
    <property type="molecule type" value="Genomic_DNA"/>
</dbReference>
<gene>
    <name evidence="1" type="ORF">C0Q91_30990</name>
</gene>
<evidence type="ECO:0000313" key="2">
    <source>
        <dbReference type="Proteomes" id="UP000292095"/>
    </source>
</evidence>
<name>A0AB37X358_9ACTN</name>
<comment type="caution">
    <text evidence="1">The sequence shown here is derived from an EMBL/GenBank/DDBJ whole genome shotgun (WGS) entry which is preliminary data.</text>
</comment>
<proteinExistence type="predicted"/>
<dbReference type="RefSeq" id="WP_129807730.1">
    <property type="nucleotide sequence ID" value="NZ_JAPEQJ010000002.1"/>
</dbReference>
<organism evidence="1 2">
    <name type="scientific">Streptomyces albidoflavus</name>
    <dbReference type="NCBI Taxonomy" id="1886"/>
    <lineage>
        <taxon>Bacteria</taxon>
        <taxon>Bacillati</taxon>
        <taxon>Actinomycetota</taxon>
        <taxon>Actinomycetes</taxon>
        <taxon>Kitasatosporales</taxon>
        <taxon>Streptomycetaceae</taxon>
        <taxon>Streptomyces</taxon>
        <taxon>Streptomyces albidoflavus group</taxon>
    </lineage>
</organism>
<sequence length="156" mass="16263">MGYDLQAVIAEGEALQCVARYLPAARPASIGQGLSLMPMTDALFDSVADGSAVGALGFQRLPGGFEKALAAWSAFGPVAYVEAEYFGGVGEQRAAVWDGGTIVLGPLHVEEGQLFQPAGSPISQALRCLGVVASADEDEFSAVGLDRHRHGEAWID</sequence>
<protein>
    <submittedName>
        <fullName evidence="1">Uncharacterized protein</fullName>
    </submittedName>
</protein>
<dbReference type="AlphaFoldDB" id="A0AB37X358"/>
<evidence type="ECO:0000313" key="1">
    <source>
        <dbReference type="EMBL" id="RZE30768.1"/>
    </source>
</evidence>
<dbReference type="Proteomes" id="UP000292095">
    <property type="component" value="Unassembled WGS sequence"/>
</dbReference>